<dbReference type="Gene3D" id="1.10.8.270">
    <property type="entry name" value="putative rabgap domain of human tbc1 domain family member 14 like domains"/>
    <property type="match status" value="1"/>
</dbReference>
<dbReference type="InterPro" id="IPR035969">
    <property type="entry name" value="Rab-GAP_TBC_sf"/>
</dbReference>
<dbReference type="InterPro" id="IPR050302">
    <property type="entry name" value="Rab_GAP_TBC_domain"/>
</dbReference>
<dbReference type="EMBL" id="BRXZ01002001">
    <property type="protein sequence ID" value="GMH51934.1"/>
    <property type="molecule type" value="Genomic_DNA"/>
</dbReference>
<organism evidence="2 3">
    <name type="scientific">Triparma retinervis</name>
    <dbReference type="NCBI Taxonomy" id="2557542"/>
    <lineage>
        <taxon>Eukaryota</taxon>
        <taxon>Sar</taxon>
        <taxon>Stramenopiles</taxon>
        <taxon>Ochrophyta</taxon>
        <taxon>Bolidophyceae</taxon>
        <taxon>Parmales</taxon>
        <taxon>Triparmaceae</taxon>
        <taxon>Triparma</taxon>
    </lineage>
</organism>
<comment type="caution">
    <text evidence="2">The sequence shown here is derived from an EMBL/GenBank/DDBJ whole genome shotgun (WGS) entry which is preliminary data.</text>
</comment>
<dbReference type="PROSITE" id="PS50086">
    <property type="entry name" value="TBC_RABGAP"/>
    <property type="match status" value="1"/>
</dbReference>
<accession>A0A9W7DQ15</accession>
<dbReference type="GO" id="GO:0005096">
    <property type="term" value="F:GTPase activator activity"/>
    <property type="evidence" value="ECO:0007669"/>
    <property type="project" value="TreeGrafter"/>
</dbReference>
<dbReference type="Pfam" id="PF00566">
    <property type="entry name" value="RabGAP-TBC"/>
    <property type="match status" value="2"/>
</dbReference>
<dbReference type="Gene3D" id="1.10.472.80">
    <property type="entry name" value="Ypt/Rab-GAP domain of gyp1p, domain 3"/>
    <property type="match status" value="1"/>
</dbReference>
<feature type="domain" description="Rab-GAP TBC" evidence="1">
    <location>
        <begin position="40"/>
        <end position="378"/>
    </location>
</feature>
<gene>
    <name evidence="2" type="ORF">TrRE_jg7874</name>
</gene>
<dbReference type="OrthoDB" id="294251at2759"/>
<sequence>MAFCCDRDEGWWRGVKGLACIGGKGEEWETIYTFWMAKYGLSDLARVKMWSCRLPPITSTPYNLPLPAYTSIVSSYGTVCPFERDIKSEIHRDVERSVFGRRTNVGVPSVERVLLAAAFCRSDVGYAQGMDYVAANIWFTLKAAGEEGGGWEYVRPKRNMGDDVNTESLLSSTSAGGVWGEDGGGAPGGARINVVLGGVLDSALGAVETVVQQEEGTSVEAIASDGEDTMETGSMEESGMSWLLCNTISGGGGREVIRLGSGISSAPSITQGQESREDQDSSTLAPGEFETYVLFARLMHHRRLADMYSPGLRTLRGMVAEFDGLIGLHLKVLKEHFEREELNTQTFSLGWFQTLFLTVPNIPFSTVSRIWDVYITADSSSILHQCGLAILAGSQALLLNMDFEECMEFLQNIPGGENSILQPRRLMMLAATFEV</sequence>
<evidence type="ECO:0000313" key="3">
    <source>
        <dbReference type="Proteomes" id="UP001165082"/>
    </source>
</evidence>
<proteinExistence type="predicted"/>
<name>A0A9W7DQ15_9STRA</name>
<evidence type="ECO:0000259" key="1">
    <source>
        <dbReference type="PROSITE" id="PS50086"/>
    </source>
</evidence>
<evidence type="ECO:0000313" key="2">
    <source>
        <dbReference type="EMBL" id="GMH51934.1"/>
    </source>
</evidence>
<dbReference type="Proteomes" id="UP001165082">
    <property type="component" value="Unassembled WGS sequence"/>
</dbReference>
<protein>
    <recommendedName>
        <fullName evidence="1">Rab-GAP TBC domain-containing protein</fullName>
    </recommendedName>
</protein>
<dbReference type="InterPro" id="IPR000195">
    <property type="entry name" value="Rab-GAP-TBC_dom"/>
</dbReference>
<keyword evidence="3" id="KW-1185">Reference proteome</keyword>
<dbReference type="PANTHER" id="PTHR47219">
    <property type="entry name" value="RAB GTPASE-ACTIVATING PROTEIN 1-LIKE"/>
    <property type="match status" value="1"/>
</dbReference>
<dbReference type="GO" id="GO:0031267">
    <property type="term" value="F:small GTPase binding"/>
    <property type="evidence" value="ECO:0007669"/>
    <property type="project" value="TreeGrafter"/>
</dbReference>
<reference evidence="2" key="1">
    <citation type="submission" date="2022-07" db="EMBL/GenBank/DDBJ databases">
        <title>Genome analysis of Parmales, a sister group of diatoms, reveals the evolutionary specialization of diatoms from phago-mixotrophs to photoautotrophs.</title>
        <authorList>
            <person name="Ban H."/>
            <person name="Sato S."/>
            <person name="Yoshikawa S."/>
            <person name="Kazumasa Y."/>
            <person name="Nakamura Y."/>
            <person name="Ichinomiya M."/>
            <person name="Saitoh K."/>
            <person name="Sato N."/>
            <person name="Blanc-Mathieu R."/>
            <person name="Endo H."/>
            <person name="Kuwata A."/>
            <person name="Ogata H."/>
        </authorList>
    </citation>
    <scope>NUCLEOTIDE SEQUENCE</scope>
</reference>
<dbReference type="PANTHER" id="PTHR47219:SF9">
    <property type="entry name" value="GTPASE ACTIVATING PROTEIN AND CENTROSOME-ASSOCIATED, ISOFORM B"/>
    <property type="match status" value="1"/>
</dbReference>
<dbReference type="SMART" id="SM00164">
    <property type="entry name" value="TBC"/>
    <property type="match status" value="1"/>
</dbReference>
<dbReference type="SUPFAM" id="SSF47923">
    <property type="entry name" value="Ypt/Rab-GAP domain of gyp1p"/>
    <property type="match status" value="2"/>
</dbReference>
<dbReference type="AlphaFoldDB" id="A0A9W7DQ15"/>